<dbReference type="AlphaFoldDB" id="A0A917FLY7"/>
<feature type="domain" description="Winged helix DNA-binding" evidence="1">
    <location>
        <begin position="17"/>
        <end position="85"/>
    </location>
</feature>
<evidence type="ECO:0000313" key="2">
    <source>
        <dbReference type="EMBL" id="GGF88779.1"/>
    </source>
</evidence>
<gene>
    <name evidence="2" type="ORF">GCM10011365_07440</name>
</gene>
<name>A0A917FLY7_9GAMM</name>
<reference evidence="2" key="1">
    <citation type="journal article" date="2014" name="Int. J. Syst. Evol. Microbiol.">
        <title>Complete genome sequence of Corynebacterium casei LMG S-19264T (=DSM 44701T), isolated from a smear-ripened cheese.</title>
        <authorList>
            <consortium name="US DOE Joint Genome Institute (JGI-PGF)"/>
            <person name="Walter F."/>
            <person name="Albersmeier A."/>
            <person name="Kalinowski J."/>
            <person name="Ruckert C."/>
        </authorList>
    </citation>
    <scope>NUCLEOTIDE SEQUENCE</scope>
    <source>
        <strain evidence="2">CGMCC 1.12181</strain>
    </source>
</reference>
<sequence>MMNFDRLNNRQQQILRHLLYSEIAVTMEQLVDTIGISRAALGKHMDVLMSYQLVETQLQDSTGGRPSRAFNLTQAGRAIFPKQYHLFSRALMSAISEKLDDDSITEILTEMGEQLADQLQPEMKSNQDKMQAVRKIMARLGYETVEPDSESEKDSLIAKNCVFHDLAINDERVCQLDISLISHLLGEPVYLKECMAKGGQHCHFCTVNSRK</sequence>
<proteinExistence type="predicted"/>
<dbReference type="RefSeq" id="WP_188364330.1">
    <property type="nucleotide sequence ID" value="NZ_BAABJF010000032.1"/>
</dbReference>
<dbReference type="Pfam" id="PF13601">
    <property type="entry name" value="HTH_34"/>
    <property type="match status" value="1"/>
</dbReference>
<dbReference type="InterPro" id="IPR036388">
    <property type="entry name" value="WH-like_DNA-bd_sf"/>
</dbReference>
<dbReference type="SUPFAM" id="SSF46785">
    <property type="entry name" value="Winged helix' DNA-binding domain"/>
    <property type="match status" value="1"/>
</dbReference>
<dbReference type="Proteomes" id="UP000605253">
    <property type="component" value="Unassembled WGS sequence"/>
</dbReference>
<protein>
    <recommendedName>
        <fullName evidence="1">Winged helix DNA-binding domain-containing protein</fullName>
    </recommendedName>
</protein>
<comment type="caution">
    <text evidence="2">The sequence shown here is derived from an EMBL/GenBank/DDBJ whole genome shotgun (WGS) entry which is preliminary data.</text>
</comment>
<organism evidence="2 3">
    <name type="scientific">Marinicella pacifica</name>
    <dbReference type="NCBI Taxonomy" id="1171543"/>
    <lineage>
        <taxon>Bacteria</taxon>
        <taxon>Pseudomonadati</taxon>
        <taxon>Pseudomonadota</taxon>
        <taxon>Gammaproteobacteria</taxon>
        <taxon>Lysobacterales</taxon>
        <taxon>Marinicellaceae</taxon>
        <taxon>Marinicella</taxon>
    </lineage>
</organism>
<evidence type="ECO:0000259" key="1">
    <source>
        <dbReference type="Pfam" id="PF13601"/>
    </source>
</evidence>
<dbReference type="EMBL" id="BMEO01000002">
    <property type="protein sequence ID" value="GGF88779.1"/>
    <property type="molecule type" value="Genomic_DNA"/>
</dbReference>
<reference evidence="2" key="2">
    <citation type="submission" date="2020-09" db="EMBL/GenBank/DDBJ databases">
        <authorList>
            <person name="Sun Q."/>
            <person name="Zhou Y."/>
        </authorList>
    </citation>
    <scope>NUCLEOTIDE SEQUENCE</scope>
    <source>
        <strain evidence="2">CGMCC 1.12181</strain>
    </source>
</reference>
<accession>A0A917FLY7</accession>
<dbReference type="Gene3D" id="3.30.1380.20">
    <property type="entry name" value="Trafficking protein particle complex subunit 3"/>
    <property type="match status" value="1"/>
</dbReference>
<dbReference type="InterPro" id="IPR027395">
    <property type="entry name" value="WH_DNA-bd_dom"/>
</dbReference>
<dbReference type="Gene3D" id="1.10.10.10">
    <property type="entry name" value="Winged helix-like DNA-binding domain superfamily/Winged helix DNA-binding domain"/>
    <property type="match status" value="1"/>
</dbReference>
<keyword evidence="3" id="KW-1185">Reference proteome</keyword>
<evidence type="ECO:0000313" key="3">
    <source>
        <dbReference type="Proteomes" id="UP000605253"/>
    </source>
</evidence>
<dbReference type="InterPro" id="IPR036390">
    <property type="entry name" value="WH_DNA-bd_sf"/>
</dbReference>